<dbReference type="EMBL" id="ML996710">
    <property type="protein sequence ID" value="KAF2395850.1"/>
    <property type="molecule type" value="Genomic_DNA"/>
</dbReference>
<evidence type="ECO:0000313" key="2">
    <source>
        <dbReference type="Proteomes" id="UP000799640"/>
    </source>
</evidence>
<name>A0A6G1HIL5_9PEZI</name>
<keyword evidence="2" id="KW-1185">Reference proteome</keyword>
<protein>
    <submittedName>
        <fullName evidence="1">Uncharacterized protein</fullName>
    </submittedName>
</protein>
<reference evidence="1" key="1">
    <citation type="journal article" date="2020" name="Stud. Mycol.">
        <title>101 Dothideomycetes genomes: a test case for predicting lifestyles and emergence of pathogens.</title>
        <authorList>
            <person name="Haridas S."/>
            <person name="Albert R."/>
            <person name="Binder M."/>
            <person name="Bloem J."/>
            <person name="Labutti K."/>
            <person name="Salamov A."/>
            <person name="Andreopoulos B."/>
            <person name="Baker S."/>
            <person name="Barry K."/>
            <person name="Bills G."/>
            <person name="Bluhm B."/>
            <person name="Cannon C."/>
            <person name="Castanera R."/>
            <person name="Culley D."/>
            <person name="Daum C."/>
            <person name="Ezra D."/>
            <person name="Gonzalez J."/>
            <person name="Henrissat B."/>
            <person name="Kuo A."/>
            <person name="Liang C."/>
            <person name="Lipzen A."/>
            <person name="Lutzoni F."/>
            <person name="Magnuson J."/>
            <person name="Mondo S."/>
            <person name="Nolan M."/>
            <person name="Ohm R."/>
            <person name="Pangilinan J."/>
            <person name="Park H.-J."/>
            <person name="Ramirez L."/>
            <person name="Alfaro M."/>
            <person name="Sun H."/>
            <person name="Tritt A."/>
            <person name="Yoshinaga Y."/>
            <person name="Zwiers L.-H."/>
            <person name="Turgeon B."/>
            <person name="Goodwin S."/>
            <person name="Spatafora J."/>
            <person name="Crous P."/>
            <person name="Grigoriev I."/>
        </authorList>
    </citation>
    <scope>NUCLEOTIDE SEQUENCE</scope>
    <source>
        <strain evidence="1">CBS 262.69</strain>
    </source>
</reference>
<organism evidence="1 2">
    <name type="scientific">Trichodelitschia bisporula</name>
    <dbReference type="NCBI Taxonomy" id="703511"/>
    <lineage>
        <taxon>Eukaryota</taxon>
        <taxon>Fungi</taxon>
        <taxon>Dikarya</taxon>
        <taxon>Ascomycota</taxon>
        <taxon>Pezizomycotina</taxon>
        <taxon>Dothideomycetes</taxon>
        <taxon>Dothideomycetes incertae sedis</taxon>
        <taxon>Phaeotrichales</taxon>
        <taxon>Phaeotrichaceae</taxon>
        <taxon>Trichodelitschia</taxon>
    </lineage>
</organism>
<accession>A0A6G1HIL5</accession>
<dbReference type="AlphaFoldDB" id="A0A6G1HIL5"/>
<sequence length="198" mass="22624">MVLTWLWFLLGKFGGNVQLKLHNLYWSCFVSFRPPFVLCSCSAVLRGPSPSSLVLLRLCLDLMVLLRLCLDVMVLLRLCLRFVVLLRLCLHLVGPNQVCLWARHCTAWAVCGRPLQSFSSVHFVRPFSHLFRPETVSAARLAPLFSQWGSDIRLPHTDHPPQYSGGSRRRPRQMLLLSPLSESAPPAFRRYEDSVRLV</sequence>
<proteinExistence type="predicted"/>
<evidence type="ECO:0000313" key="1">
    <source>
        <dbReference type="EMBL" id="KAF2395850.1"/>
    </source>
</evidence>
<gene>
    <name evidence="1" type="ORF">EJ06DRAFT_256467</name>
</gene>
<dbReference type="Proteomes" id="UP000799640">
    <property type="component" value="Unassembled WGS sequence"/>
</dbReference>